<keyword evidence="2" id="KW-0808">Transferase</keyword>
<evidence type="ECO:0000256" key="3">
    <source>
        <dbReference type="ARBA" id="ARBA00047942"/>
    </source>
</evidence>
<comment type="catalytic activity">
    <reaction evidence="3">
        <text>a 2'-deoxyadenosine in DNA + S-adenosyl-L-methionine = an N(6)-methyl-2'-deoxyadenosine in DNA + S-adenosyl-L-homocysteine + H(+)</text>
        <dbReference type="Rhea" id="RHEA:15197"/>
        <dbReference type="Rhea" id="RHEA-COMP:12418"/>
        <dbReference type="Rhea" id="RHEA-COMP:12419"/>
        <dbReference type="ChEBI" id="CHEBI:15378"/>
        <dbReference type="ChEBI" id="CHEBI:57856"/>
        <dbReference type="ChEBI" id="CHEBI:59789"/>
        <dbReference type="ChEBI" id="CHEBI:90615"/>
        <dbReference type="ChEBI" id="CHEBI:90616"/>
        <dbReference type="EC" id="2.1.1.72"/>
    </reaction>
</comment>
<evidence type="ECO:0000256" key="2">
    <source>
        <dbReference type="ARBA" id="ARBA00022679"/>
    </source>
</evidence>
<comment type="caution">
    <text evidence="6">The sequence shown here is derived from an EMBL/GenBank/DDBJ whole genome shotgun (WGS) entry which is preliminary data.</text>
</comment>
<dbReference type="InterPro" id="IPR002941">
    <property type="entry name" value="DNA_methylase_N4/N6"/>
</dbReference>
<accession>A0ABV2RAW0</accession>
<dbReference type="Proteomes" id="UP001549313">
    <property type="component" value="Unassembled WGS sequence"/>
</dbReference>
<sequence length="235" mass="26005">MRRVEVIGSATLYQGDAYETLEELGPQDAGVFDPPYEFATSGGGRFRKARPNMDQIAAAGLDKGFDDRICSPAIFRSVAVFCHNDQLPELLPRLAARFYRTVVCAWHKSNALPVANKHYRPDTEFWIHAWLADAHPVGSLTDKARWILSENGRFTGVDHPTVKPEPVMDKVLATINARRVCDPFMGSGSTGVAAIKRGLGFTGVERDPKHFDTACRRIEAAVKASEIPQPREAVR</sequence>
<dbReference type="Gene3D" id="3.40.50.150">
    <property type="entry name" value="Vaccinia Virus protein VP39"/>
    <property type="match status" value="1"/>
</dbReference>
<feature type="domain" description="DNA methylase N-4/N-6" evidence="5">
    <location>
        <begin position="157"/>
        <end position="214"/>
    </location>
</feature>
<dbReference type="InterPro" id="IPR001091">
    <property type="entry name" value="RM_Methyltransferase"/>
</dbReference>
<dbReference type="EC" id="2.1.1.-" evidence="4"/>
<organism evidence="6 7">
    <name type="scientific">Brevundimonas faecalis</name>
    <dbReference type="NCBI Taxonomy" id="947378"/>
    <lineage>
        <taxon>Bacteria</taxon>
        <taxon>Pseudomonadati</taxon>
        <taxon>Pseudomonadota</taxon>
        <taxon>Alphaproteobacteria</taxon>
        <taxon>Caulobacterales</taxon>
        <taxon>Caulobacteraceae</taxon>
        <taxon>Brevundimonas</taxon>
    </lineage>
</organism>
<dbReference type="GO" id="GO:0008168">
    <property type="term" value="F:methyltransferase activity"/>
    <property type="evidence" value="ECO:0007669"/>
    <property type="project" value="UniProtKB-KW"/>
</dbReference>
<keyword evidence="1 6" id="KW-0489">Methyltransferase</keyword>
<keyword evidence="7" id="KW-1185">Reference proteome</keyword>
<evidence type="ECO:0000313" key="7">
    <source>
        <dbReference type="Proteomes" id="UP001549313"/>
    </source>
</evidence>
<protein>
    <recommendedName>
        <fullName evidence="4">Methyltransferase</fullName>
        <ecNumber evidence="4">2.1.1.-</ecNumber>
    </recommendedName>
</protein>
<dbReference type="RefSeq" id="WP_354088659.1">
    <property type="nucleotide sequence ID" value="NZ_JBEPTF010000002.1"/>
</dbReference>
<reference evidence="6 7" key="1">
    <citation type="submission" date="2024-06" db="EMBL/GenBank/DDBJ databases">
        <title>Sorghum-associated microbial communities from plants grown in Nebraska, USA.</title>
        <authorList>
            <person name="Schachtman D."/>
        </authorList>
    </citation>
    <scope>NUCLEOTIDE SEQUENCE [LARGE SCALE GENOMIC DNA]</scope>
    <source>
        <strain evidence="6 7">2814</strain>
    </source>
</reference>
<dbReference type="Pfam" id="PF01555">
    <property type="entry name" value="N6_N4_Mtase"/>
    <property type="match status" value="1"/>
</dbReference>
<dbReference type="InterPro" id="IPR029063">
    <property type="entry name" value="SAM-dependent_MTases_sf"/>
</dbReference>
<evidence type="ECO:0000256" key="4">
    <source>
        <dbReference type="RuleBase" id="RU362026"/>
    </source>
</evidence>
<dbReference type="SUPFAM" id="SSF53335">
    <property type="entry name" value="S-adenosyl-L-methionine-dependent methyltransferases"/>
    <property type="match status" value="1"/>
</dbReference>
<evidence type="ECO:0000313" key="6">
    <source>
        <dbReference type="EMBL" id="MET4683701.1"/>
    </source>
</evidence>
<gene>
    <name evidence="6" type="ORF">ABIE19_001631</name>
</gene>
<dbReference type="GO" id="GO:0032259">
    <property type="term" value="P:methylation"/>
    <property type="evidence" value="ECO:0007669"/>
    <property type="project" value="UniProtKB-KW"/>
</dbReference>
<evidence type="ECO:0000259" key="5">
    <source>
        <dbReference type="Pfam" id="PF01555"/>
    </source>
</evidence>
<dbReference type="EMBL" id="JBEPTF010000002">
    <property type="protein sequence ID" value="MET4683701.1"/>
    <property type="molecule type" value="Genomic_DNA"/>
</dbReference>
<name>A0ABV2RAW0_9CAUL</name>
<dbReference type="PRINTS" id="PR00508">
    <property type="entry name" value="S21N4MTFRASE"/>
</dbReference>
<proteinExistence type="inferred from homology"/>
<comment type="similarity">
    <text evidence="4">Belongs to the N(4)/N(6)-methyltransferase family.</text>
</comment>
<evidence type="ECO:0000256" key="1">
    <source>
        <dbReference type="ARBA" id="ARBA00022603"/>
    </source>
</evidence>